<dbReference type="HOGENOM" id="CLU_2427853_0_0_1"/>
<name>A0A0C3EVF3_PILCF</name>
<gene>
    <name evidence="1" type="ORF">PILCRDRAFT_749098</name>
</gene>
<sequence length="91" mass="10541">MFTFAVFSGEFFTVLFLTDEVNYHVGFIATMYIPISISNGYRPRGVPEKNALLLFDTRYNGSIPIRGVQKNKLRAGHEQMNHRHRCLIIYT</sequence>
<dbReference type="EMBL" id="KN833209">
    <property type="protein sequence ID" value="KIM71801.1"/>
    <property type="molecule type" value="Genomic_DNA"/>
</dbReference>
<dbReference type="Proteomes" id="UP000054166">
    <property type="component" value="Unassembled WGS sequence"/>
</dbReference>
<accession>A0A0C3EVF3</accession>
<protein>
    <submittedName>
        <fullName evidence="1">Uncharacterized protein</fullName>
    </submittedName>
</protein>
<reference evidence="1 2" key="1">
    <citation type="submission" date="2014-04" db="EMBL/GenBank/DDBJ databases">
        <authorList>
            <consortium name="DOE Joint Genome Institute"/>
            <person name="Kuo A."/>
            <person name="Tarkka M."/>
            <person name="Buscot F."/>
            <person name="Kohler A."/>
            <person name="Nagy L.G."/>
            <person name="Floudas D."/>
            <person name="Copeland A."/>
            <person name="Barry K.W."/>
            <person name="Cichocki N."/>
            <person name="Veneault-Fourrey C."/>
            <person name="LaButti K."/>
            <person name="Lindquist E.A."/>
            <person name="Lipzen A."/>
            <person name="Lundell T."/>
            <person name="Morin E."/>
            <person name="Murat C."/>
            <person name="Sun H."/>
            <person name="Tunlid A."/>
            <person name="Henrissat B."/>
            <person name="Grigoriev I.V."/>
            <person name="Hibbett D.S."/>
            <person name="Martin F."/>
            <person name="Nordberg H.P."/>
            <person name="Cantor M.N."/>
            <person name="Hua S.X."/>
        </authorList>
    </citation>
    <scope>NUCLEOTIDE SEQUENCE [LARGE SCALE GENOMIC DNA]</scope>
    <source>
        <strain evidence="1 2">F 1598</strain>
    </source>
</reference>
<dbReference type="InParanoid" id="A0A0C3EVF3"/>
<evidence type="ECO:0000313" key="1">
    <source>
        <dbReference type="EMBL" id="KIM71801.1"/>
    </source>
</evidence>
<organism evidence="1 2">
    <name type="scientific">Piloderma croceum (strain F 1598)</name>
    <dbReference type="NCBI Taxonomy" id="765440"/>
    <lineage>
        <taxon>Eukaryota</taxon>
        <taxon>Fungi</taxon>
        <taxon>Dikarya</taxon>
        <taxon>Basidiomycota</taxon>
        <taxon>Agaricomycotina</taxon>
        <taxon>Agaricomycetes</taxon>
        <taxon>Agaricomycetidae</taxon>
        <taxon>Atheliales</taxon>
        <taxon>Atheliaceae</taxon>
        <taxon>Piloderma</taxon>
    </lineage>
</organism>
<proteinExistence type="predicted"/>
<dbReference type="AlphaFoldDB" id="A0A0C3EVF3"/>
<reference evidence="2" key="2">
    <citation type="submission" date="2015-01" db="EMBL/GenBank/DDBJ databases">
        <title>Evolutionary Origins and Diversification of the Mycorrhizal Mutualists.</title>
        <authorList>
            <consortium name="DOE Joint Genome Institute"/>
            <consortium name="Mycorrhizal Genomics Consortium"/>
            <person name="Kohler A."/>
            <person name="Kuo A."/>
            <person name="Nagy L.G."/>
            <person name="Floudas D."/>
            <person name="Copeland A."/>
            <person name="Barry K.W."/>
            <person name="Cichocki N."/>
            <person name="Veneault-Fourrey C."/>
            <person name="LaButti K."/>
            <person name="Lindquist E.A."/>
            <person name="Lipzen A."/>
            <person name="Lundell T."/>
            <person name="Morin E."/>
            <person name="Murat C."/>
            <person name="Riley R."/>
            <person name="Ohm R."/>
            <person name="Sun H."/>
            <person name="Tunlid A."/>
            <person name="Henrissat B."/>
            <person name="Grigoriev I.V."/>
            <person name="Hibbett D.S."/>
            <person name="Martin F."/>
        </authorList>
    </citation>
    <scope>NUCLEOTIDE SEQUENCE [LARGE SCALE GENOMIC DNA]</scope>
    <source>
        <strain evidence="2">F 1598</strain>
    </source>
</reference>
<keyword evidence="2" id="KW-1185">Reference proteome</keyword>
<evidence type="ECO:0000313" key="2">
    <source>
        <dbReference type="Proteomes" id="UP000054166"/>
    </source>
</evidence>